<dbReference type="InterPro" id="IPR025668">
    <property type="entry name" value="Tnp_DDE_dom"/>
</dbReference>
<protein>
    <submittedName>
        <fullName evidence="2">Mobile element protein</fullName>
    </submittedName>
</protein>
<reference evidence="3" key="1">
    <citation type="submission" date="2017-04" db="EMBL/GenBank/DDBJ databases">
        <title>Genome evolution of the luminous symbionts of deep sea anglerfish.</title>
        <authorList>
            <person name="Hendry T.A."/>
        </authorList>
    </citation>
    <scope>NUCLEOTIDE SEQUENCE [LARGE SCALE GENOMIC DNA]</scope>
</reference>
<dbReference type="AlphaFoldDB" id="A0A2A5T297"/>
<sequence length="146" mass="16982">MMGKAKHKISFWKQYNQALVNRGFIFSDSAIETSLMMKGIFKLQLRGLYGFLNSVFTLMNVPLKYLTYTCISKRSKTIKVKYCLPSRGAVVHVIIDATNRKIYGEGEWKTRKQGKEKRRIWRKRYLAVHVFTHERIAAEVSLVSMG</sequence>
<feature type="domain" description="Transposase DDE" evidence="1">
    <location>
        <begin position="9"/>
        <end position="105"/>
    </location>
</feature>
<evidence type="ECO:0000313" key="2">
    <source>
        <dbReference type="EMBL" id="PCS22276.1"/>
    </source>
</evidence>
<dbReference type="PANTHER" id="PTHR34631:SF3">
    <property type="entry name" value="ISSOD12 TRANSPOSASE TNPA_ISSOD12"/>
    <property type="match status" value="1"/>
</dbReference>
<dbReference type="InterPro" id="IPR053172">
    <property type="entry name" value="Tn903_transposase"/>
</dbReference>
<dbReference type="EMBL" id="NBYY01000022">
    <property type="protein sequence ID" value="PCS22276.1"/>
    <property type="molecule type" value="Genomic_DNA"/>
</dbReference>
<evidence type="ECO:0000259" key="1">
    <source>
        <dbReference type="Pfam" id="PF13737"/>
    </source>
</evidence>
<dbReference type="PANTHER" id="PTHR34631">
    <property type="match status" value="1"/>
</dbReference>
<dbReference type="Proteomes" id="UP000219020">
    <property type="component" value="Unassembled WGS sequence"/>
</dbReference>
<accession>A0A2A5T297</accession>
<keyword evidence="3" id="KW-1185">Reference proteome</keyword>
<dbReference type="Pfam" id="PF13737">
    <property type="entry name" value="DDE_Tnp_1_5"/>
    <property type="match status" value="1"/>
</dbReference>
<gene>
    <name evidence="2" type="ORF">BTN49_2005</name>
</gene>
<comment type="caution">
    <text evidence="2">The sequence shown here is derived from an EMBL/GenBank/DDBJ whole genome shotgun (WGS) entry which is preliminary data.</text>
</comment>
<proteinExistence type="predicted"/>
<name>A0A2A5T297_9GAMM</name>
<organism evidence="2 3">
    <name type="scientific">Candidatus Enterovibrio escicola</name>
    <dbReference type="NCBI Taxonomy" id="1927127"/>
    <lineage>
        <taxon>Bacteria</taxon>
        <taxon>Pseudomonadati</taxon>
        <taxon>Pseudomonadota</taxon>
        <taxon>Gammaproteobacteria</taxon>
        <taxon>Vibrionales</taxon>
        <taxon>Vibrionaceae</taxon>
        <taxon>Enterovibrio</taxon>
    </lineage>
</organism>
<evidence type="ECO:0000313" key="3">
    <source>
        <dbReference type="Proteomes" id="UP000219020"/>
    </source>
</evidence>